<evidence type="ECO:0000313" key="1">
    <source>
        <dbReference type="EMBL" id="MEE7494754.1"/>
    </source>
</evidence>
<dbReference type="InterPro" id="IPR011009">
    <property type="entry name" value="Kinase-like_dom_sf"/>
</dbReference>
<name>A0ABU7TXT4_9HYPH</name>
<reference evidence="1 2" key="1">
    <citation type="journal article" date="2012" name="Genet. Mol. Biol.">
        <title>Analysis of 16S rRNA and mxaF genes revealing insights into Methylobacterium niche-specific plant association.</title>
        <authorList>
            <person name="Dourado M.N."/>
            <person name="Andreote F.D."/>
            <person name="Dini-Andreote F."/>
            <person name="Conti R."/>
            <person name="Araujo J.M."/>
            <person name="Araujo W.L."/>
        </authorList>
    </citation>
    <scope>NUCLEOTIDE SEQUENCE [LARGE SCALE GENOMIC DNA]</scope>
    <source>
        <strain evidence="1 2">TC3-10</strain>
    </source>
</reference>
<proteinExistence type="predicted"/>
<dbReference type="PANTHER" id="PTHR39441">
    <property type="entry name" value="DUF2252 DOMAIN-CONTAINING PROTEIN"/>
    <property type="match status" value="1"/>
</dbReference>
<dbReference type="SUPFAM" id="SSF56112">
    <property type="entry name" value="Protein kinase-like (PK-like)"/>
    <property type="match status" value="1"/>
</dbReference>
<dbReference type="Proteomes" id="UP001355206">
    <property type="component" value="Unassembled WGS sequence"/>
</dbReference>
<sequence>MSKYRIYEPGERQAALERRRLRKMARTAHGYVRGNTRQFYEWLGEMPKLHLPETPPIWICGDCHIENLGALAGSNGHVAVQIRDFDQSVVGHPGHDIIRLCLSLASAARSSDLCGTVTARMVEEVVRNYALALARGRRDEVPKAPDLVEATQRCAFDRSWKHLARDRLKHRTPSIDPGKKFWPLAPEERAAIVALFAQPAMRDLVLKLHHRGAEARIEVVDAAYWVKGCSSLELLRYAVIIGIWDGGAAPRYALFDIKEAEAPIAPAARPEAMPNDPAERVVAGARALSPILGERMGTGRIMDKPVFVRELLPQDLKIEVDQFASKSALAVAGYLAYVVGDSHGRLMSVEARDDWRRAVRQRGAAEIDAPDWLWHAVVAMSGRHEAAYLEHCCAHDLIYRH</sequence>
<keyword evidence="2" id="KW-1185">Reference proteome</keyword>
<organism evidence="1 2">
    <name type="scientific">Methylobacterium oryzae</name>
    <dbReference type="NCBI Taxonomy" id="334852"/>
    <lineage>
        <taxon>Bacteria</taxon>
        <taxon>Pseudomonadati</taxon>
        <taxon>Pseudomonadota</taxon>
        <taxon>Alphaproteobacteria</taxon>
        <taxon>Hyphomicrobiales</taxon>
        <taxon>Methylobacteriaceae</taxon>
        <taxon>Methylobacterium</taxon>
    </lineage>
</organism>
<gene>
    <name evidence="1" type="ORF">MOTC310_31825</name>
</gene>
<evidence type="ECO:0000313" key="2">
    <source>
        <dbReference type="Proteomes" id="UP001355206"/>
    </source>
</evidence>
<dbReference type="InterPro" id="IPR018721">
    <property type="entry name" value="DUF2252"/>
</dbReference>
<evidence type="ECO:0008006" key="3">
    <source>
        <dbReference type="Google" id="ProtNLM"/>
    </source>
</evidence>
<dbReference type="PANTHER" id="PTHR39441:SF1">
    <property type="entry name" value="DUF2252 DOMAIN-CONTAINING PROTEIN"/>
    <property type="match status" value="1"/>
</dbReference>
<dbReference type="RefSeq" id="WP_331304671.1">
    <property type="nucleotide sequence ID" value="NZ_MLCA01000017.1"/>
</dbReference>
<comment type="caution">
    <text evidence="1">The sequence shown here is derived from an EMBL/GenBank/DDBJ whole genome shotgun (WGS) entry which is preliminary data.</text>
</comment>
<dbReference type="Pfam" id="PF10009">
    <property type="entry name" value="DUF2252"/>
    <property type="match status" value="1"/>
</dbReference>
<accession>A0ABU7TXT4</accession>
<protein>
    <recommendedName>
        <fullName evidence="3">DUF2252 domain-containing protein</fullName>
    </recommendedName>
</protein>
<dbReference type="EMBL" id="MLCA01000017">
    <property type="protein sequence ID" value="MEE7494754.1"/>
    <property type="molecule type" value="Genomic_DNA"/>
</dbReference>